<feature type="transmembrane region" description="Helical" evidence="1">
    <location>
        <begin position="754"/>
        <end position="773"/>
    </location>
</feature>
<feature type="transmembrane region" description="Helical" evidence="1">
    <location>
        <begin position="374"/>
        <end position="401"/>
    </location>
</feature>
<dbReference type="PANTHER" id="PTHR21274">
    <property type="entry name" value="MECKELIN"/>
    <property type="match status" value="1"/>
</dbReference>
<feature type="transmembrane region" description="Helical" evidence="1">
    <location>
        <begin position="487"/>
        <end position="508"/>
    </location>
</feature>
<organism evidence="3 5">
    <name type="scientific">Tritrichomonas musculus</name>
    <dbReference type="NCBI Taxonomy" id="1915356"/>
    <lineage>
        <taxon>Eukaryota</taxon>
        <taxon>Metamonada</taxon>
        <taxon>Parabasalia</taxon>
        <taxon>Tritrichomonadida</taxon>
        <taxon>Tritrichomonadidae</taxon>
        <taxon>Tritrichomonas</taxon>
    </lineage>
</organism>
<feature type="transmembrane region" description="Helical" evidence="1">
    <location>
        <begin position="729"/>
        <end position="748"/>
    </location>
</feature>
<proteinExistence type="predicted"/>
<feature type="signal peptide" evidence="2">
    <location>
        <begin position="1"/>
        <end position="17"/>
    </location>
</feature>
<feature type="transmembrane region" description="Helical" evidence="1">
    <location>
        <begin position="421"/>
        <end position="445"/>
    </location>
</feature>
<keyword evidence="2" id="KW-0732">Signal</keyword>
<dbReference type="PANTHER" id="PTHR21274:SF0">
    <property type="entry name" value="MECKELIN"/>
    <property type="match status" value="1"/>
</dbReference>
<gene>
    <name evidence="3" type="ORF">M9Y10_018120</name>
    <name evidence="4" type="ORF">M9Y10_041285</name>
</gene>
<feature type="chain" id="PRO_5045031626" evidence="2">
    <location>
        <begin position="18"/>
        <end position="794"/>
    </location>
</feature>
<dbReference type="Pfam" id="PF09773">
    <property type="entry name" value="Meckelin"/>
    <property type="match status" value="1"/>
</dbReference>
<keyword evidence="5" id="KW-1185">Reference proteome</keyword>
<dbReference type="InterPro" id="IPR019170">
    <property type="entry name" value="Meckelin"/>
</dbReference>
<keyword evidence="1" id="KW-0812">Transmembrane</keyword>
<feature type="transmembrane region" description="Helical" evidence="1">
    <location>
        <begin position="342"/>
        <end position="362"/>
    </location>
</feature>
<sequence>MLLILLIISISPAEVYSVDCHNQTLNLYTNNCINDVICNPGQTRIYNRTSNWCESRPDSSPKCYQLPSGTIECQNLQTSDKCLYSGFQDMESCQQLINDWSINYFSSSNQMNQINCPDCRFQNDFLNFIRYRRSYEIEVERNIQADFRFSSILTFILTRFDLNGKFLGFKEVRYDLNQCGEKNDISQIWRKFGTNFYSDCNFNLPVMNASNPNEFYDLYLLYQSPEGQKLEDVPVLIRNHGRNSHSDPANYELFRRFFIKFSNSTRIKYAQNITIQIQIDSSNSHRIKVPLLIIQYGLSEYNANDFPDYSDIRFNKQSSTIKDFHFSVVYLRDMSSFWKQCLIIFIIFIVIAFIMWAVRCMIYTRYHKDDGTTIPYLFASFTGYIGTALTIITFIVTFFLLFVFFKWQKQGYRCLPPESEFWYISIIVWISFFLMLISSIISLILQSRANVVIIDWEPPHEEGAPVSAWRRIMIANEYNRILSRKSYSMSITLIFLLFILEGFDLTLLSSPVPRTELIDVGKTYKVLHFGFTTFLWILIMMVQYILNFIILKKIGNPYLNFIDLCATANCSVLIMNTMSQGHYIHGRSSHAHTDVDMQTLVENMLQESRGNVGLRGLVPNSSDQVFHVYLENDFADVLRGIPTQIIQGIDRKVLQGSAMTSKTRKEVEEMSAFNSLNKCLCRFFEAEECPKTYVVQNSTLAEKIVGWGPQIEKDSVLTIQDDFSYRHSLLVGIEYTLNITYLLLFAGIEMETRSPAIAAFIVFIFDKIFMAAYSRKSRINFAKSAIIDFHYILS</sequence>
<dbReference type="Proteomes" id="UP001470230">
    <property type="component" value="Unassembled WGS sequence"/>
</dbReference>
<evidence type="ECO:0000313" key="4">
    <source>
        <dbReference type="EMBL" id="KAK8885831.1"/>
    </source>
</evidence>
<evidence type="ECO:0000313" key="3">
    <source>
        <dbReference type="EMBL" id="KAK8835081.1"/>
    </source>
</evidence>
<protein>
    <submittedName>
        <fullName evidence="3">Meckelin</fullName>
    </submittedName>
</protein>
<evidence type="ECO:0000256" key="1">
    <source>
        <dbReference type="SAM" id="Phobius"/>
    </source>
</evidence>
<accession>A0ABR2GN24</accession>
<feature type="transmembrane region" description="Helical" evidence="1">
    <location>
        <begin position="528"/>
        <end position="551"/>
    </location>
</feature>
<keyword evidence="1" id="KW-1133">Transmembrane helix</keyword>
<comment type="caution">
    <text evidence="3">The sequence shown here is derived from an EMBL/GenBank/DDBJ whole genome shotgun (WGS) entry which is preliminary data.</text>
</comment>
<evidence type="ECO:0000313" key="5">
    <source>
        <dbReference type="Proteomes" id="UP001470230"/>
    </source>
</evidence>
<evidence type="ECO:0000256" key="2">
    <source>
        <dbReference type="SAM" id="SignalP"/>
    </source>
</evidence>
<keyword evidence="1" id="KW-0472">Membrane</keyword>
<dbReference type="EMBL" id="JAPFFF010000007">
    <property type="protein sequence ID" value="KAK8885831.1"/>
    <property type="molecule type" value="Genomic_DNA"/>
</dbReference>
<reference evidence="3 5" key="1">
    <citation type="submission" date="2024-04" db="EMBL/GenBank/DDBJ databases">
        <title>Tritrichomonas musculus Genome.</title>
        <authorList>
            <person name="Alves-Ferreira E."/>
            <person name="Grigg M."/>
            <person name="Lorenzi H."/>
            <person name="Galac M."/>
        </authorList>
    </citation>
    <scope>NUCLEOTIDE SEQUENCE [LARGE SCALE GENOMIC DNA]</scope>
    <source>
        <strain evidence="3 5">EAF2021</strain>
    </source>
</reference>
<dbReference type="EMBL" id="JAPFFF010000239">
    <property type="protein sequence ID" value="KAK8835081.1"/>
    <property type="molecule type" value="Genomic_DNA"/>
</dbReference>
<name>A0ABR2GN24_9EUKA</name>